<gene>
    <name evidence="2" type="ORF">GDO54_004784</name>
</gene>
<dbReference type="EMBL" id="DYDO01000012">
    <property type="protein sequence ID" value="DBA15591.1"/>
    <property type="molecule type" value="Genomic_DNA"/>
</dbReference>
<feature type="region of interest" description="Disordered" evidence="1">
    <location>
        <begin position="1"/>
        <end position="20"/>
    </location>
</feature>
<name>A0AAV2ZUL4_PYXAD</name>
<organism evidence="2 3">
    <name type="scientific">Pyxicephalus adspersus</name>
    <name type="common">African bullfrog</name>
    <dbReference type="NCBI Taxonomy" id="30357"/>
    <lineage>
        <taxon>Eukaryota</taxon>
        <taxon>Metazoa</taxon>
        <taxon>Chordata</taxon>
        <taxon>Craniata</taxon>
        <taxon>Vertebrata</taxon>
        <taxon>Euteleostomi</taxon>
        <taxon>Amphibia</taxon>
        <taxon>Batrachia</taxon>
        <taxon>Anura</taxon>
        <taxon>Neobatrachia</taxon>
        <taxon>Ranoidea</taxon>
        <taxon>Pyxicephalidae</taxon>
        <taxon>Pyxicephalinae</taxon>
        <taxon>Pyxicephalus</taxon>
    </lineage>
</organism>
<accession>A0AAV2ZUL4</accession>
<proteinExistence type="predicted"/>
<dbReference type="AlphaFoldDB" id="A0AAV2ZUL4"/>
<reference evidence="2" key="1">
    <citation type="thesis" date="2020" institute="ProQuest LLC" country="789 East Eisenhower Parkway, Ann Arbor, MI, USA">
        <title>Comparative Genomics and Chromosome Evolution.</title>
        <authorList>
            <person name="Mudd A.B."/>
        </authorList>
    </citation>
    <scope>NUCLEOTIDE SEQUENCE</scope>
    <source>
        <strain evidence="2">1538</strain>
        <tissue evidence="2">Blood</tissue>
    </source>
</reference>
<comment type="caution">
    <text evidence="2">The sequence shown here is derived from an EMBL/GenBank/DDBJ whole genome shotgun (WGS) entry which is preliminary data.</text>
</comment>
<dbReference type="Proteomes" id="UP001181693">
    <property type="component" value="Unassembled WGS sequence"/>
</dbReference>
<feature type="compositionally biased region" description="Polar residues" evidence="1">
    <location>
        <begin position="1"/>
        <end position="19"/>
    </location>
</feature>
<evidence type="ECO:0000256" key="1">
    <source>
        <dbReference type="SAM" id="MobiDB-lite"/>
    </source>
</evidence>
<protein>
    <submittedName>
        <fullName evidence="2">Uncharacterized protein</fullName>
    </submittedName>
</protein>
<evidence type="ECO:0000313" key="2">
    <source>
        <dbReference type="EMBL" id="DBA15591.1"/>
    </source>
</evidence>
<evidence type="ECO:0000313" key="3">
    <source>
        <dbReference type="Proteomes" id="UP001181693"/>
    </source>
</evidence>
<sequence length="148" mass="17164">MENQQHCTSPDGSRNTPERCSSPFYYGDFKQEFDKIPEDDQGEGLIVVKVENEEDLYLTDNDPFKEEKIPPEISTDHDYFRMNTEVDEEAYVKVKEEEVPIEISTESEDSRATLKNVKIEEKKERHEGIKEEILIGNRTGEISAFLLT</sequence>
<keyword evidence="3" id="KW-1185">Reference proteome</keyword>